<dbReference type="InterPro" id="IPR014942">
    <property type="entry name" value="AbiEii"/>
</dbReference>
<gene>
    <name evidence="1" type="ORF">VCB98_10780</name>
</gene>
<dbReference type="EMBL" id="JAYGII010000027">
    <property type="protein sequence ID" value="MEA5446304.1"/>
    <property type="molecule type" value="Genomic_DNA"/>
</dbReference>
<reference evidence="1 2" key="1">
    <citation type="submission" date="2023-12" db="EMBL/GenBank/DDBJ databases">
        <title>Whole-genome sequencing of halo(alkali)philic microorganisms from hypersaline lakes.</title>
        <authorList>
            <person name="Sorokin D.Y."/>
            <person name="Merkel A.Y."/>
            <person name="Messina E."/>
            <person name="Yakimov M."/>
        </authorList>
    </citation>
    <scope>NUCLEOTIDE SEQUENCE [LARGE SCALE GENOMIC DNA]</scope>
    <source>
        <strain evidence="1 2">AB-CW1</strain>
    </source>
</reference>
<dbReference type="Pfam" id="PF08843">
    <property type="entry name" value="AbiEii"/>
    <property type="match status" value="1"/>
</dbReference>
<proteinExistence type="predicted"/>
<dbReference type="RefSeq" id="WP_346052447.1">
    <property type="nucleotide sequence ID" value="NZ_JAYGII010000027.1"/>
</dbReference>
<dbReference type="GO" id="GO:0016740">
    <property type="term" value="F:transferase activity"/>
    <property type="evidence" value="ECO:0007669"/>
    <property type="project" value="UniProtKB-KW"/>
</dbReference>
<keyword evidence="2" id="KW-1185">Reference proteome</keyword>
<evidence type="ECO:0000313" key="1">
    <source>
        <dbReference type="EMBL" id="MEA5446304.1"/>
    </source>
</evidence>
<sequence>MSLHTTVDRNFFESLWQFSEIAREIDVDWLVVGATARRLLLESVYGWPAGRATEDTDFAVWVKDWHHFNKLCKACEESRHFEPLATPPKRFRAVHGGYFDLLPYGGVESAGRQVFWPPDDDYVMTVRGFPAAAENATVVIVNRELDVPVVSPEGLLALKLFAWEERAAQEPGRDAGDVAYLLTNAERISGVDDIYDHHPDVAEAHDYDLHLAAIAVLALRSGKILEPKEKQFLLETLGTEVDQSTASLLVRELDRYIPTADAERVLHMIVAMRDGFLRAARDGPD</sequence>
<evidence type="ECO:0000313" key="2">
    <source>
        <dbReference type="Proteomes" id="UP001302316"/>
    </source>
</evidence>
<name>A0AAP6JJ26_9GAMM</name>
<comment type="caution">
    <text evidence="1">The sequence shown here is derived from an EMBL/GenBank/DDBJ whole genome shotgun (WGS) entry which is preliminary data.</text>
</comment>
<accession>A0AAP6JJ26</accession>
<protein>
    <submittedName>
        <fullName evidence="1">Nucleotidyl transferase AbiEii/AbiGii toxin family protein</fullName>
    </submittedName>
</protein>
<dbReference type="Proteomes" id="UP001302316">
    <property type="component" value="Unassembled WGS sequence"/>
</dbReference>
<dbReference type="AlphaFoldDB" id="A0AAP6JJ26"/>
<organism evidence="1 2">
    <name type="scientific">Natronospira elongata</name>
    <dbReference type="NCBI Taxonomy" id="3110268"/>
    <lineage>
        <taxon>Bacteria</taxon>
        <taxon>Pseudomonadati</taxon>
        <taxon>Pseudomonadota</taxon>
        <taxon>Gammaproteobacteria</taxon>
        <taxon>Natronospirales</taxon>
        <taxon>Natronospiraceae</taxon>
        <taxon>Natronospira</taxon>
    </lineage>
</organism>
<keyword evidence="1" id="KW-0808">Transferase</keyword>